<name>A0ABR5SC86_9BACT</name>
<proteinExistence type="predicted"/>
<evidence type="ECO:0000313" key="1">
    <source>
        <dbReference type="EMBL" id="KWT79597.1"/>
    </source>
</evidence>
<dbReference type="Proteomes" id="UP000060487">
    <property type="component" value="Unassembled WGS sequence"/>
</dbReference>
<reference evidence="1 2" key="1">
    <citation type="submission" date="2015-11" db="EMBL/GenBank/DDBJ databases">
        <authorList>
            <person name="Lin W."/>
        </authorList>
    </citation>
    <scope>NUCLEOTIDE SEQUENCE [LARGE SCALE GENOMIC DNA]</scope>
    <source>
        <strain evidence="1 2">HCH-1</strain>
    </source>
</reference>
<protein>
    <recommendedName>
        <fullName evidence="3">Secreted protein containing DUF1302</fullName>
    </recommendedName>
</protein>
<keyword evidence="2" id="KW-1185">Reference proteome</keyword>
<dbReference type="RefSeq" id="WP_085053315.1">
    <property type="nucleotide sequence ID" value="NZ_LNQR01000103.1"/>
</dbReference>
<comment type="caution">
    <text evidence="1">The sequence shown here is derived from an EMBL/GenBank/DDBJ whole genome shotgun (WGS) entry which is preliminary data.</text>
</comment>
<dbReference type="EMBL" id="LNQR01000103">
    <property type="protein sequence ID" value="KWT79597.1"/>
    <property type="molecule type" value="Genomic_DNA"/>
</dbReference>
<sequence length="415" mass="47727">MMINRVFVYIFIGMGLFISTATASEISLHGFLQGNYSVDTAYSNPNGGDFKRAEERLQLKLDASKDPFHIFVKTDALYDHVDNKARLELREGYFDFRSSAWDVRLGRQIITWGVGDLVFINDVFPKDFEAFFSGRPLEYLKKGVDGAKIGIYPAFASFDIIAIPFFTPNHYPGPQRFWMFDPMPDVTDRETTEPSKTPGNTELAIRAYRDVAGFDTSLYLYRGFYRQPSAMPNDTAMPSKLFLSYPKLSVYGASFQGRALDGILSLEMGYYDFRQDRSGSDPFIPNSQTRTILGYQRQMWDDFSVSIQFYTQYMHNYSEYVENLPEGFTQEKRLYSLASLRLTQLLAHQTLKLSFFSFWSPSDGDYIINPEARYNFTDHVWGAIGANIFGGPNKSTQFGQFDKNDNVYVQVRYEF</sequence>
<evidence type="ECO:0000313" key="2">
    <source>
        <dbReference type="Proteomes" id="UP000060487"/>
    </source>
</evidence>
<organism evidence="1 2">
    <name type="scientific">Candidatus Magnetominusculus xianensis</name>
    <dbReference type="NCBI Taxonomy" id="1748249"/>
    <lineage>
        <taxon>Bacteria</taxon>
        <taxon>Pseudomonadati</taxon>
        <taxon>Nitrospirota</taxon>
        <taxon>Nitrospiria</taxon>
        <taxon>Nitrospirales</taxon>
        <taxon>Nitrospiraceae</taxon>
        <taxon>Candidatus Magnetominusculus</taxon>
    </lineage>
</organism>
<accession>A0ABR5SC86</accession>
<evidence type="ECO:0008006" key="3">
    <source>
        <dbReference type="Google" id="ProtNLM"/>
    </source>
</evidence>
<gene>
    <name evidence="1" type="ORF">ASN18_2694</name>
</gene>